<reference evidence="10 11" key="1">
    <citation type="submission" date="2018-03" db="EMBL/GenBank/DDBJ databases">
        <title>Mesoflavibacter sp. HG37 and Mesoflavibacter sp. HG96 sp.nov., two marine bacteria isolated from seawater of Western Pacific Ocean.</title>
        <authorList>
            <person name="Cheng H."/>
            <person name="Wu Y.-H."/>
            <person name="Guo L.-L."/>
            <person name="Xu X.-W."/>
        </authorList>
    </citation>
    <scope>NUCLEOTIDE SEQUENCE [LARGE SCALE GENOMIC DNA]</scope>
    <source>
        <strain evidence="10 11">KCTC 42117</strain>
    </source>
</reference>
<keyword evidence="3" id="KW-0963">Cytoplasm</keyword>
<dbReference type="EMBL" id="PXOT01000020">
    <property type="protein sequence ID" value="PSG92265.1"/>
    <property type="molecule type" value="Genomic_DNA"/>
</dbReference>
<dbReference type="SUPFAM" id="SSF49899">
    <property type="entry name" value="Concanavalin A-like lectins/glucanases"/>
    <property type="match status" value="1"/>
</dbReference>
<dbReference type="Gene3D" id="2.60.40.10">
    <property type="entry name" value="Immunoglobulins"/>
    <property type="match status" value="1"/>
</dbReference>
<dbReference type="RefSeq" id="WP_106678293.1">
    <property type="nucleotide sequence ID" value="NZ_PXOT01000020.1"/>
</dbReference>
<evidence type="ECO:0000313" key="10">
    <source>
        <dbReference type="EMBL" id="PSG92265.1"/>
    </source>
</evidence>
<comment type="caution">
    <text evidence="10">The sequence shown here is derived from an EMBL/GenBank/DDBJ whole genome shotgun (WGS) entry which is preliminary data.</text>
</comment>
<keyword evidence="7" id="KW-0966">Cell projection</keyword>
<sequence length="1762" mass="191352">MKSKNLNKSCLAIVILFNLFLSNYAFSQCASNGNNTNDEYIGRVQLQAIDNTSGVGTTSTGYSDFTAISTDLTQNSNYTITVTPIWTGPIYSEGYAVWIDYNQNNDFTDPDELVFSNGASTDSPVSGSFTVPATALTGNTTMRVSMKYNDIPTSCEVFSYGEVEDYTVNIVSATPYNEVSVTGNATNIDDGDTTPSTVDGTDFGNADIAGGTVNQTFSIINSGNINLNLTGASPYVTITGANAADFTLITNPTTPIAPGGNTSFTIQFDPSATGVRTASVSFANDDTDENPFNFNIQGTGIVPPPCGTTVLHTADFESGTNGWVKGNILSNDAYRTTNATWSYSGNSSLVVRDNSGTNSSFDSPIFNFTAYDKVDFKFFFAPNSMDSSYSGSNKTYSENFLIEYSNNGGLSWTTVKTFESGQVAQKTADFESTNSPIFYARTVSILATDYTFSATSRFRVRCDASDNDDQVFIDLVTISGTSFCTPTDGPGGVSADLDLWLRGDKIDGYGVTTDGTNVTTWVDNGKGNDATTTVSGQEPVYRNNETDNINFNPVIDFENNHNTASPDMTYINGRDELSGSSGFNSNDMFLVVVADPTVTGSMNPLDTFTSTDPLAESYAEDVTGVGFGGYTQRLSGERFTYCIGTSSGNGPYTGYGRGDTSGTNNYNKFNIINVRQNSANTDMEIYLNSNSVSTTLNDISLYAPINNRKYWLGRSQYYEGSFDGKIAEVITFNSRKLDGASERRRIESYLALKYGITLGVNGTAMDYIDSNGNIVWDASANSGFNHDIAGIFRDDASNHQQKQSKSINTSSVITIGHGDISTTNSNNTNNFDNDRDFLVWGHNNGALSGSTVLSVNLGASSTSVTTLFDRRWKIVENGNDVRDVKISIPSSVLPTKAADQEYALVVSNSSSFGSNDIVDVIPMNVNGSTFETWYDFENTKYFTFGIASRVEGKYNVEFSAGDFLVGENFVNLNNSFTVSAWVRNLGNGGDYVSKGNAYNFEIMSNGRVRANINGTNYAQSATSITDTNWHHIAYTYSGGNLRLYIDGVEDGNSPIGGVAIPVATTDYFAIGVNYIDKNTISNSFNGDIDEVRIWDRVLTQNQIKFLMNQELENLSGNVNGAYLPQTITLNEATGLPWNEMQAYHNINEFYGTTVVDGSGHKNWVRIKYLVTGKNIMDNQAAPLPYTTTSNGLWTNNSSWTNGTEQYIPGSASIVDPNITVDWNIVETSHNITMDNASLPTANNLNRSVLGLFVTANELELSGDTATNAGNGLTVTHYLKIDGKIDLEGESQLIQTTDSDLDPTSSGSLERDQQGTRDLYTYNYWASPVGMINSTTNNNSYTLPNVFRDGTNPAAPTNINFITNGYNGSSGSPIGIADYWIWKYANQSGAYADWQHVRSTGSLLPGEGFTMKGVANTSGNVTLEQNYTYQGKPNNGDITLPITANNEYLVGNPYASAIDAHQFIMDNAPTIDAAGATTGTLYFWEHWGGGSHILAEYQGGYATYNLSGVTPAATYGTNDPMVATGGTPSKLPGRYIPVGQGFFVKSEATGTIRFTNAQRLFEKEGSSSSTFVRTANINESASAYNIDNRLKIRLGINTVNGIHRQLLVTKDSHATVGEDWGYDGVNNEDQVDDMYWMIEGNKYIIQGTDVIDVNTVLPIGIHTDDSGNNTFTIDALENVPDNLEIYIFDNATSTYHDIKANDFTINLPAGEYLDRFSMVFSTSSTLSIEDNVIAQDINTYYNNSQTSIIINNPKLHNITSVKL</sequence>
<feature type="signal peptide" evidence="8">
    <location>
        <begin position="1"/>
        <end position="27"/>
    </location>
</feature>
<dbReference type="Proteomes" id="UP000238430">
    <property type="component" value="Unassembled WGS sequence"/>
</dbReference>
<evidence type="ECO:0000256" key="3">
    <source>
        <dbReference type="ARBA" id="ARBA00022490"/>
    </source>
</evidence>
<feature type="non-terminal residue" evidence="10">
    <location>
        <position position="1762"/>
    </location>
</feature>
<dbReference type="Pfam" id="PF22544">
    <property type="entry name" value="HYDIN_VesB_CFA65-like_Ig"/>
    <property type="match status" value="1"/>
</dbReference>
<organism evidence="10 11">
    <name type="scientific">Mesoflavibacter zeaxanthinifaciens subsp. sabulilitoris</name>
    <dbReference type="NCBI Taxonomy" id="1520893"/>
    <lineage>
        <taxon>Bacteria</taxon>
        <taxon>Pseudomonadati</taxon>
        <taxon>Bacteroidota</taxon>
        <taxon>Flavobacteriia</taxon>
        <taxon>Flavobacteriales</taxon>
        <taxon>Flavobacteriaceae</taxon>
        <taxon>Mesoflavibacter</taxon>
    </lineage>
</organism>
<evidence type="ECO:0000259" key="9">
    <source>
        <dbReference type="SMART" id="SM00560"/>
    </source>
</evidence>
<protein>
    <recommendedName>
        <fullName evidence="9">LamG-like jellyroll fold domain-containing protein</fullName>
    </recommendedName>
</protein>
<dbReference type="Gene3D" id="2.60.120.260">
    <property type="entry name" value="Galactose-binding domain-like"/>
    <property type="match status" value="1"/>
</dbReference>
<evidence type="ECO:0000256" key="6">
    <source>
        <dbReference type="ARBA" id="ARBA00023157"/>
    </source>
</evidence>
<dbReference type="GO" id="GO:0004553">
    <property type="term" value="F:hydrolase activity, hydrolyzing O-glycosyl compounds"/>
    <property type="evidence" value="ECO:0007669"/>
    <property type="project" value="UniProtKB-ARBA"/>
</dbReference>
<evidence type="ECO:0000313" key="11">
    <source>
        <dbReference type="Proteomes" id="UP000238430"/>
    </source>
</evidence>
<gene>
    <name evidence="10" type="ORF">C7H61_06745</name>
</gene>
<comment type="subcellular location">
    <subcellularLocation>
        <location evidence="1">Cell projection</location>
        <location evidence="1">Cilium</location>
    </subcellularLocation>
    <subcellularLocation>
        <location evidence="2">Cytoplasm</location>
    </subcellularLocation>
</comment>
<evidence type="ECO:0000256" key="4">
    <source>
        <dbReference type="ARBA" id="ARBA00022729"/>
    </source>
</evidence>
<keyword evidence="5" id="KW-0969">Cilium</keyword>
<dbReference type="Gene3D" id="2.60.120.200">
    <property type="match status" value="1"/>
</dbReference>
<keyword evidence="4 8" id="KW-0732">Signal</keyword>
<dbReference type="InterPro" id="IPR045474">
    <property type="entry name" value="GEVED"/>
</dbReference>
<dbReference type="Pfam" id="PF13385">
    <property type="entry name" value="Laminin_G_3"/>
    <property type="match status" value="1"/>
</dbReference>
<keyword evidence="6" id="KW-1015">Disulfide bond</keyword>
<dbReference type="InterPro" id="IPR013783">
    <property type="entry name" value="Ig-like_fold"/>
</dbReference>
<dbReference type="Pfam" id="PF20009">
    <property type="entry name" value="GEVED"/>
    <property type="match status" value="1"/>
</dbReference>
<dbReference type="NCBIfam" id="NF012200">
    <property type="entry name" value="choice_anch_D"/>
    <property type="match status" value="1"/>
</dbReference>
<evidence type="ECO:0000256" key="8">
    <source>
        <dbReference type="SAM" id="SignalP"/>
    </source>
</evidence>
<dbReference type="SMART" id="SM00560">
    <property type="entry name" value="LamGL"/>
    <property type="match status" value="1"/>
</dbReference>
<feature type="chain" id="PRO_5015413323" description="LamG-like jellyroll fold domain-containing protein" evidence="8">
    <location>
        <begin position="28"/>
        <end position="1762"/>
    </location>
</feature>
<dbReference type="Pfam" id="PF26628">
    <property type="entry name" value="DUF8202"/>
    <property type="match status" value="1"/>
</dbReference>
<keyword evidence="11" id="KW-1185">Reference proteome</keyword>
<accession>A0A2T1NHE6</accession>
<feature type="domain" description="LamG-like jellyroll fold" evidence="9">
    <location>
        <begin position="974"/>
        <end position="1101"/>
    </location>
</feature>
<evidence type="ECO:0000256" key="7">
    <source>
        <dbReference type="ARBA" id="ARBA00023273"/>
    </source>
</evidence>
<dbReference type="OrthoDB" id="2582440at2"/>
<dbReference type="PROSITE" id="PS50194">
    <property type="entry name" value="FILAMIN_REPEAT"/>
    <property type="match status" value="1"/>
</dbReference>
<dbReference type="InterPro" id="IPR006558">
    <property type="entry name" value="LamG-like"/>
</dbReference>
<proteinExistence type="predicted"/>
<evidence type="ECO:0000256" key="2">
    <source>
        <dbReference type="ARBA" id="ARBA00004496"/>
    </source>
</evidence>
<evidence type="ECO:0000256" key="1">
    <source>
        <dbReference type="ARBA" id="ARBA00004138"/>
    </source>
</evidence>
<dbReference type="InterPro" id="IPR053879">
    <property type="entry name" value="HYDIN_VesB_CFA65-like_Ig"/>
</dbReference>
<name>A0A2T1NHE6_9FLAO</name>
<dbReference type="GO" id="GO:0005975">
    <property type="term" value="P:carbohydrate metabolic process"/>
    <property type="evidence" value="ECO:0007669"/>
    <property type="project" value="UniProtKB-ARBA"/>
</dbReference>
<dbReference type="GO" id="GO:0005737">
    <property type="term" value="C:cytoplasm"/>
    <property type="evidence" value="ECO:0007669"/>
    <property type="project" value="UniProtKB-SubCell"/>
</dbReference>
<dbReference type="InterPro" id="IPR058515">
    <property type="entry name" value="DUF8202"/>
</dbReference>
<evidence type="ECO:0000256" key="5">
    <source>
        <dbReference type="ARBA" id="ARBA00023069"/>
    </source>
</evidence>
<dbReference type="InterPro" id="IPR017868">
    <property type="entry name" value="Filamin/ABP280_repeat-like"/>
</dbReference>
<dbReference type="InterPro" id="IPR013320">
    <property type="entry name" value="ConA-like_dom_sf"/>
</dbReference>